<accession>A0ABT1DIS9</accession>
<dbReference type="EMBL" id="JAMYJR010000009">
    <property type="protein sequence ID" value="MCO8270738.1"/>
    <property type="molecule type" value="Genomic_DNA"/>
</dbReference>
<name>A0ABT1DIS9_9ACTN</name>
<protein>
    <submittedName>
        <fullName evidence="1">Uncharacterized protein</fullName>
    </submittedName>
</protein>
<sequence length="78" mass="8802">MQRLSVVSTEVVYDLDFFGEWSGHRRSFNCLKITKQRPAMAAESSPSVAELLREHLESVSLNLLRAMVKTFADVLMSA</sequence>
<gene>
    <name evidence="1" type="ORF">M1L60_09010</name>
</gene>
<dbReference type="Proteomes" id="UP001523369">
    <property type="component" value="Unassembled WGS sequence"/>
</dbReference>
<organism evidence="1 2">
    <name type="scientific">Paractinoplanes aksuensis</name>
    <dbReference type="NCBI Taxonomy" id="2939490"/>
    <lineage>
        <taxon>Bacteria</taxon>
        <taxon>Bacillati</taxon>
        <taxon>Actinomycetota</taxon>
        <taxon>Actinomycetes</taxon>
        <taxon>Micromonosporales</taxon>
        <taxon>Micromonosporaceae</taxon>
        <taxon>Paractinoplanes</taxon>
    </lineage>
</organism>
<comment type="caution">
    <text evidence="1">The sequence shown here is derived from an EMBL/GenBank/DDBJ whole genome shotgun (WGS) entry which is preliminary data.</text>
</comment>
<evidence type="ECO:0000313" key="1">
    <source>
        <dbReference type="EMBL" id="MCO8270738.1"/>
    </source>
</evidence>
<proteinExistence type="predicted"/>
<reference evidence="1 2" key="1">
    <citation type="submission" date="2022-06" db="EMBL/GenBank/DDBJ databases">
        <title>New Species of the Genus Actinoplanes, ActinopZanes ferrugineus.</title>
        <authorList>
            <person name="Ding P."/>
        </authorList>
    </citation>
    <scope>NUCLEOTIDE SEQUENCE [LARGE SCALE GENOMIC DNA]</scope>
    <source>
        <strain evidence="1 2">TRM88003</strain>
    </source>
</reference>
<keyword evidence="2" id="KW-1185">Reference proteome</keyword>
<evidence type="ECO:0000313" key="2">
    <source>
        <dbReference type="Proteomes" id="UP001523369"/>
    </source>
</evidence>